<dbReference type="Proteomes" id="UP000291189">
    <property type="component" value="Unassembled WGS sequence"/>
</dbReference>
<accession>A0A4Q5ISX1</accession>
<evidence type="ECO:0000313" key="1">
    <source>
        <dbReference type="EMBL" id="RYU08867.1"/>
    </source>
</evidence>
<dbReference type="RefSeq" id="WP_129989728.1">
    <property type="nucleotide sequence ID" value="NZ_SDPU01000037.1"/>
</dbReference>
<reference evidence="1 2" key="1">
    <citation type="submission" date="2019-01" db="EMBL/GenBank/DDBJ databases">
        <title>Nocardioides guangzhouensis sp. nov., an actinobacterium isolated from soil.</title>
        <authorList>
            <person name="Fu Y."/>
            <person name="Cai Y."/>
            <person name="Lin Z."/>
            <person name="Chen P."/>
        </authorList>
    </citation>
    <scope>NUCLEOTIDE SEQUENCE [LARGE SCALE GENOMIC DNA]</scope>
    <source>
        <strain evidence="1 2">NBRC 105384</strain>
    </source>
</reference>
<dbReference type="AlphaFoldDB" id="A0A4Q5ISX1"/>
<comment type="caution">
    <text evidence="1">The sequence shown here is derived from an EMBL/GenBank/DDBJ whole genome shotgun (WGS) entry which is preliminary data.</text>
</comment>
<sequence length="292" mass="32455">MPTAAAYAADVVASVRDEPAGRLNLMRSLYEAEPGHPELHLPYRRAATGFMRWQLRRGLLNPVDDPVPGSSWWRAVNERLVADTAEARGHVLDLGGPMSSWSARCCTEFARDPSARRWYRAHNASIVSAYLDHGDLAESETHAERFFLNLILARVLFAHALVAAPRLALGWLGACGPVLGDPRLTFTGIFVSLSRVMPGRYPLDQPLQWYIDHEHGVGRVLDLGVVKPRIDELYAWSAAELSIPELGTLVRDGVPTYAWDPEDTAPWDPRASRLVRATRKALPATRRPPSRS</sequence>
<protein>
    <submittedName>
        <fullName evidence="1">Uncharacterized protein</fullName>
    </submittedName>
</protein>
<proteinExistence type="predicted"/>
<organism evidence="1 2">
    <name type="scientific">Nocardioides iriomotensis</name>
    <dbReference type="NCBI Taxonomy" id="715784"/>
    <lineage>
        <taxon>Bacteria</taxon>
        <taxon>Bacillati</taxon>
        <taxon>Actinomycetota</taxon>
        <taxon>Actinomycetes</taxon>
        <taxon>Propionibacteriales</taxon>
        <taxon>Nocardioidaceae</taxon>
        <taxon>Nocardioides</taxon>
    </lineage>
</organism>
<evidence type="ECO:0000313" key="2">
    <source>
        <dbReference type="Proteomes" id="UP000291189"/>
    </source>
</evidence>
<keyword evidence="2" id="KW-1185">Reference proteome</keyword>
<name>A0A4Q5ISX1_9ACTN</name>
<dbReference type="EMBL" id="SDPU01000037">
    <property type="protein sequence ID" value="RYU08867.1"/>
    <property type="molecule type" value="Genomic_DNA"/>
</dbReference>
<dbReference type="OrthoDB" id="6099217at2"/>
<gene>
    <name evidence="1" type="ORF">ETU37_22675</name>
</gene>